<keyword evidence="6 7" id="KW-0472">Membrane</keyword>
<feature type="transmembrane region" description="Helical" evidence="7">
    <location>
        <begin position="119"/>
        <end position="139"/>
    </location>
</feature>
<accession>A0A174F0Z0</accession>
<evidence type="ECO:0000259" key="8">
    <source>
        <dbReference type="PROSITE" id="PS50928"/>
    </source>
</evidence>
<feature type="transmembrane region" description="Helical" evidence="7">
    <location>
        <begin position="83"/>
        <end position="107"/>
    </location>
</feature>
<comment type="similarity">
    <text evidence="7">Belongs to the binding-protein-dependent transport system permease family.</text>
</comment>
<organism evidence="9 10">
    <name type="scientific">Hungatella hathewayi</name>
    <dbReference type="NCBI Taxonomy" id="154046"/>
    <lineage>
        <taxon>Bacteria</taxon>
        <taxon>Bacillati</taxon>
        <taxon>Bacillota</taxon>
        <taxon>Clostridia</taxon>
        <taxon>Lachnospirales</taxon>
        <taxon>Lachnospiraceae</taxon>
        <taxon>Hungatella</taxon>
    </lineage>
</organism>
<feature type="transmembrane region" description="Helical" evidence="7">
    <location>
        <begin position="166"/>
        <end position="192"/>
    </location>
</feature>
<dbReference type="PANTHER" id="PTHR43227">
    <property type="entry name" value="BLL4140 PROTEIN"/>
    <property type="match status" value="1"/>
</dbReference>
<sequence>MKRGKIFLQEIRKNRVLYLMAIPAVLYFVIFAYGPMAGVYLAFTKYNFKQGIFGSPFTGFENFRFLFSGGKDAIIWRLTKNTVLYNLAFLFLGNILQIIFAIIVSEYQGRRMKRFSQSAMFLPYFISYVIVGVLIYNVFNYEYGMANGILKFFGMEPVNFYSRPEIWKYVIIAVNLWKGIGYGMVVYLAAIMGLDQGIYEAASIDGANVFKRIWYLTIPLLKPTFIMLILFSLGGILKGQFDLFYQIIGNNGQLYAATDIIDTYVYRSLTVNFDVGLGTAAGLYQSFFGMILVLTVNFIVRKLDEESALF</sequence>
<evidence type="ECO:0000313" key="9">
    <source>
        <dbReference type="EMBL" id="CUO42466.1"/>
    </source>
</evidence>
<reference evidence="9 10" key="1">
    <citation type="submission" date="2015-09" db="EMBL/GenBank/DDBJ databases">
        <authorList>
            <consortium name="Pathogen Informatics"/>
        </authorList>
    </citation>
    <scope>NUCLEOTIDE SEQUENCE [LARGE SCALE GENOMIC DNA]</scope>
    <source>
        <strain evidence="9 10">2789STDY5608850</strain>
    </source>
</reference>
<feature type="transmembrane region" description="Helical" evidence="7">
    <location>
        <begin position="213"/>
        <end position="237"/>
    </location>
</feature>
<evidence type="ECO:0000256" key="2">
    <source>
        <dbReference type="ARBA" id="ARBA00022448"/>
    </source>
</evidence>
<dbReference type="EMBL" id="CYZE01000006">
    <property type="protein sequence ID" value="CUO42466.1"/>
    <property type="molecule type" value="Genomic_DNA"/>
</dbReference>
<comment type="subcellular location">
    <subcellularLocation>
        <location evidence="1 7">Cell membrane</location>
        <topology evidence="1 7">Multi-pass membrane protein</topology>
    </subcellularLocation>
</comment>
<evidence type="ECO:0000256" key="5">
    <source>
        <dbReference type="ARBA" id="ARBA00022989"/>
    </source>
</evidence>
<dbReference type="GO" id="GO:0055085">
    <property type="term" value="P:transmembrane transport"/>
    <property type="evidence" value="ECO:0007669"/>
    <property type="project" value="InterPro"/>
</dbReference>
<dbReference type="InterPro" id="IPR035906">
    <property type="entry name" value="MetI-like_sf"/>
</dbReference>
<keyword evidence="5 7" id="KW-1133">Transmembrane helix</keyword>
<feature type="domain" description="ABC transmembrane type-1" evidence="8">
    <location>
        <begin position="79"/>
        <end position="300"/>
    </location>
</feature>
<dbReference type="CDD" id="cd06261">
    <property type="entry name" value="TM_PBP2"/>
    <property type="match status" value="1"/>
</dbReference>
<dbReference type="PROSITE" id="PS50928">
    <property type="entry name" value="ABC_TM1"/>
    <property type="match status" value="1"/>
</dbReference>
<keyword evidence="2 7" id="KW-0813">Transport</keyword>
<evidence type="ECO:0000256" key="1">
    <source>
        <dbReference type="ARBA" id="ARBA00004651"/>
    </source>
</evidence>
<dbReference type="Gene3D" id="1.10.3720.10">
    <property type="entry name" value="MetI-like"/>
    <property type="match status" value="1"/>
</dbReference>
<keyword evidence="4 7" id="KW-0812">Transmembrane</keyword>
<evidence type="ECO:0000256" key="6">
    <source>
        <dbReference type="ARBA" id="ARBA00023136"/>
    </source>
</evidence>
<evidence type="ECO:0000256" key="3">
    <source>
        <dbReference type="ARBA" id="ARBA00022475"/>
    </source>
</evidence>
<protein>
    <submittedName>
        <fullName evidence="9">ABC-type polysaccharide transport system, permease component</fullName>
    </submittedName>
</protein>
<proteinExistence type="inferred from homology"/>
<keyword evidence="3" id="KW-1003">Cell membrane</keyword>
<dbReference type="GO" id="GO:0005886">
    <property type="term" value="C:plasma membrane"/>
    <property type="evidence" value="ECO:0007669"/>
    <property type="project" value="UniProtKB-SubCell"/>
</dbReference>
<dbReference type="InterPro" id="IPR050809">
    <property type="entry name" value="UgpAE/MalFG_permease"/>
</dbReference>
<dbReference type="RefSeq" id="WP_055655924.1">
    <property type="nucleotide sequence ID" value="NZ_CABIXC010000006.1"/>
</dbReference>
<feature type="transmembrane region" description="Helical" evidence="7">
    <location>
        <begin position="16"/>
        <end position="43"/>
    </location>
</feature>
<name>A0A174F0Z0_9FIRM</name>
<evidence type="ECO:0000256" key="7">
    <source>
        <dbReference type="RuleBase" id="RU363032"/>
    </source>
</evidence>
<dbReference type="SUPFAM" id="SSF161098">
    <property type="entry name" value="MetI-like"/>
    <property type="match status" value="1"/>
</dbReference>
<feature type="transmembrane region" description="Helical" evidence="7">
    <location>
        <begin position="282"/>
        <end position="300"/>
    </location>
</feature>
<dbReference type="PANTHER" id="PTHR43227:SF11">
    <property type="entry name" value="BLL4140 PROTEIN"/>
    <property type="match status" value="1"/>
</dbReference>
<evidence type="ECO:0000313" key="10">
    <source>
        <dbReference type="Proteomes" id="UP000095651"/>
    </source>
</evidence>
<gene>
    <name evidence="9" type="primary">ugpA_42</name>
    <name evidence="9" type="ORF">ERS852407_02775</name>
</gene>
<dbReference type="Proteomes" id="UP000095651">
    <property type="component" value="Unassembled WGS sequence"/>
</dbReference>
<dbReference type="AlphaFoldDB" id="A0A174F0Z0"/>
<dbReference type="InterPro" id="IPR000515">
    <property type="entry name" value="MetI-like"/>
</dbReference>
<dbReference type="Pfam" id="PF00528">
    <property type="entry name" value="BPD_transp_1"/>
    <property type="match status" value="1"/>
</dbReference>
<evidence type="ECO:0000256" key="4">
    <source>
        <dbReference type="ARBA" id="ARBA00022692"/>
    </source>
</evidence>